<evidence type="ECO:0000313" key="1">
    <source>
        <dbReference type="EMBL" id="CAK9867529.1"/>
    </source>
</evidence>
<dbReference type="Gene3D" id="1.25.40.10">
    <property type="entry name" value="Tetratricopeptide repeat domain"/>
    <property type="match status" value="1"/>
</dbReference>
<accession>A0ABP1AY50</accession>
<gene>
    <name evidence="1" type="ORF">CSSPJE1EN2_LOCUS10524</name>
</gene>
<proteinExistence type="predicted"/>
<dbReference type="InterPro" id="IPR011990">
    <property type="entry name" value="TPR-like_helical_dom_sf"/>
</dbReference>
<reference evidence="1" key="1">
    <citation type="submission" date="2024-03" db="EMBL/GenBank/DDBJ databases">
        <authorList>
            <consortium name="ELIXIR-Norway"/>
            <consortium name="Elixir Norway"/>
        </authorList>
    </citation>
    <scope>NUCLEOTIDE SEQUENCE</scope>
</reference>
<organism evidence="1 2">
    <name type="scientific">Sphagnum jensenii</name>
    <dbReference type="NCBI Taxonomy" id="128206"/>
    <lineage>
        <taxon>Eukaryota</taxon>
        <taxon>Viridiplantae</taxon>
        <taxon>Streptophyta</taxon>
        <taxon>Embryophyta</taxon>
        <taxon>Bryophyta</taxon>
        <taxon>Sphagnophytina</taxon>
        <taxon>Sphagnopsida</taxon>
        <taxon>Sphagnales</taxon>
        <taxon>Sphagnaceae</taxon>
        <taxon>Sphagnum</taxon>
    </lineage>
</organism>
<keyword evidence="2" id="KW-1185">Reference proteome</keyword>
<protein>
    <submittedName>
        <fullName evidence="1">Uncharacterized protein</fullName>
    </submittedName>
</protein>
<evidence type="ECO:0000313" key="2">
    <source>
        <dbReference type="Proteomes" id="UP001497522"/>
    </source>
</evidence>
<dbReference type="EMBL" id="OZ023718">
    <property type="protein sequence ID" value="CAK9867529.1"/>
    <property type="molecule type" value="Genomic_DNA"/>
</dbReference>
<name>A0ABP1AY50_9BRYO</name>
<dbReference type="Proteomes" id="UP001497522">
    <property type="component" value="Chromosome 17"/>
</dbReference>
<sequence>MADTIALNLPKMKKRLEQATTKANPGLTDLKVPVWQQLAMQMLVNGHPKAFIGDHKKVYDAYVMIGRLFEDIKDFTHAMFYLMRGIAAADKSGEKAYVAEVVKSAIVAKNKVGEGEAKYQLGKLHSRLHHPNIALSYQTDYLNFCCSVNDQVIFVSPFYQYTKARARDLSQPMSLPNNQNTTNCMHHGGICYGELIVRLKENKLSGSSLPYMA</sequence>